<keyword evidence="3" id="KW-1185">Reference proteome</keyword>
<dbReference type="RefSeq" id="WP_190446134.1">
    <property type="nucleotide sequence ID" value="NZ_JAMPLM010000069.1"/>
</dbReference>
<dbReference type="EMBL" id="JAMPLM010000069">
    <property type="protein sequence ID" value="MEP1062506.1"/>
    <property type="molecule type" value="Genomic_DNA"/>
</dbReference>
<evidence type="ECO:0000313" key="2">
    <source>
        <dbReference type="EMBL" id="MEP1062506.1"/>
    </source>
</evidence>
<evidence type="ECO:0000313" key="3">
    <source>
        <dbReference type="Proteomes" id="UP001476950"/>
    </source>
</evidence>
<dbReference type="Proteomes" id="UP001476950">
    <property type="component" value="Unassembled WGS sequence"/>
</dbReference>
<accession>A0ABV0KU75</accession>
<proteinExistence type="predicted"/>
<keyword evidence="1" id="KW-0812">Transmembrane</keyword>
<sequence>MEDFSPTDIALDSGYYHPTNEAGFWIVVAIALLCLVTWALRDHAP</sequence>
<comment type="caution">
    <text evidence="2">The sequence shown here is derived from an EMBL/GenBank/DDBJ whole genome shotgun (WGS) entry which is preliminary data.</text>
</comment>
<keyword evidence="1" id="KW-1133">Transmembrane helix</keyword>
<reference evidence="2 3" key="1">
    <citation type="submission" date="2022-04" db="EMBL/GenBank/DDBJ databases">
        <title>Positive selection, recombination, and allopatry shape intraspecific diversity of widespread and dominant cyanobacteria.</title>
        <authorList>
            <person name="Wei J."/>
            <person name="Shu W."/>
            <person name="Hu C."/>
        </authorList>
    </citation>
    <scope>NUCLEOTIDE SEQUENCE [LARGE SCALE GENOMIC DNA]</scope>
    <source>
        <strain evidence="2 3">AS-A4</strain>
    </source>
</reference>
<evidence type="ECO:0000256" key="1">
    <source>
        <dbReference type="SAM" id="Phobius"/>
    </source>
</evidence>
<name>A0ABV0KU75_9CYAN</name>
<protein>
    <recommendedName>
        <fullName evidence="4">High light inducible protein</fullName>
    </recommendedName>
</protein>
<feature type="transmembrane region" description="Helical" evidence="1">
    <location>
        <begin position="22"/>
        <end position="40"/>
    </location>
</feature>
<organism evidence="2 3">
    <name type="scientific">Stenomitos frigidus AS-A4</name>
    <dbReference type="NCBI Taxonomy" id="2933935"/>
    <lineage>
        <taxon>Bacteria</taxon>
        <taxon>Bacillati</taxon>
        <taxon>Cyanobacteriota</taxon>
        <taxon>Cyanophyceae</taxon>
        <taxon>Leptolyngbyales</taxon>
        <taxon>Leptolyngbyaceae</taxon>
        <taxon>Stenomitos</taxon>
    </lineage>
</organism>
<keyword evidence="1" id="KW-0472">Membrane</keyword>
<evidence type="ECO:0008006" key="4">
    <source>
        <dbReference type="Google" id="ProtNLM"/>
    </source>
</evidence>
<gene>
    <name evidence="2" type="ORF">NDI38_29460</name>
</gene>